<evidence type="ECO:0000313" key="3">
    <source>
        <dbReference type="Proteomes" id="UP001224622"/>
    </source>
</evidence>
<dbReference type="Proteomes" id="UP001224622">
    <property type="component" value="Unassembled WGS sequence"/>
</dbReference>
<dbReference type="SUPFAM" id="SSF55729">
    <property type="entry name" value="Acyl-CoA N-acyltransferases (Nat)"/>
    <property type="match status" value="1"/>
</dbReference>
<evidence type="ECO:0000259" key="1">
    <source>
        <dbReference type="PROSITE" id="PS51186"/>
    </source>
</evidence>
<dbReference type="EMBL" id="JAVIGA010000005">
    <property type="protein sequence ID" value="MDQ9126153.1"/>
    <property type="molecule type" value="Genomic_DNA"/>
</dbReference>
<dbReference type="InterPro" id="IPR016181">
    <property type="entry name" value="Acyl_CoA_acyltransferase"/>
</dbReference>
<dbReference type="Gene3D" id="3.40.630.30">
    <property type="match status" value="1"/>
</dbReference>
<dbReference type="InterPro" id="IPR000182">
    <property type="entry name" value="GNAT_dom"/>
</dbReference>
<dbReference type="PROSITE" id="PS51186">
    <property type="entry name" value="GNAT"/>
    <property type="match status" value="1"/>
</dbReference>
<organism evidence="2 3">
    <name type="scientific">Serratia fonticola</name>
    <dbReference type="NCBI Taxonomy" id="47917"/>
    <lineage>
        <taxon>Bacteria</taxon>
        <taxon>Pseudomonadati</taxon>
        <taxon>Pseudomonadota</taxon>
        <taxon>Gammaproteobacteria</taxon>
        <taxon>Enterobacterales</taxon>
        <taxon>Yersiniaceae</taxon>
        <taxon>Serratia</taxon>
    </lineage>
</organism>
<dbReference type="RefSeq" id="WP_309046924.1">
    <property type="nucleotide sequence ID" value="NZ_JAVIGA010000005.1"/>
</dbReference>
<evidence type="ECO:0000313" key="2">
    <source>
        <dbReference type="EMBL" id="MDQ9126153.1"/>
    </source>
</evidence>
<dbReference type="CDD" id="cd04301">
    <property type="entry name" value="NAT_SF"/>
    <property type="match status" value="1"/>
</dbReference>
<proteinExistence type="predicted"/>
<accession>A0AAJ1Y9A6</accession>
<dbReference type="Pfam" id="PF00583">
    <property type="entry name" value="Acetyltransf_1"/>
    <property type="match status" value="1"/>
</dbReference>
<protein>
    <submittedName>
        <fullName evidence="2">GNAT family N-acetyltransferase</fullName>
    </submittedName>
</protein>
<name>A0AAJ1Y9A6_SERFO</name>
<dbReference type="GO" id="GO:0016747">
    <property type="term" value="F:acyltransferase activity, transferring groups other than amino-acyl groups"/>
    <property type="evidence" value="ECO:0007669"/>
    <property type="project" value="InterPro"/>
</dbReference>
<comment type="caution">
    <text evidence="2">The sequence shown here is derived from an EMBL/GenBank/DDBJ whole genome shotgun (WGS) entry which is preliminary data.</text>
</comment>
<dbReference type="PANTHER" id="PTHR43617">
    <property type="entry name" value="L-AMINO ACID N-ACETYLTRANSFERASE"/>
    <property type="match status" value="1"/>
</dbReference>
<feature type="domain" description="N-acetyltransferase" evidence="1">
    <location>
        <begin position="13"/>
        <end position="164"/>
    </location>
</feature>
<sequence length="164" mass="18697">MADLADFKENNYMILRQMVREEFTIYRQIVITEYAKDLAESRKCSLEEALVRATKLIDSKLSNGTDTPSNRLNVMAAGESDTVFGYLWLTVSEKTAWVYDIYIHPEWRGKGYGHAALDEMNGKLFLEGIVEIGLRVAENNGRAKKLYEKLGFEVSGFNLSKRLS</sequence>
<dbReference type="InterPro" id="IPR050276">
    <property type="entry name" value="MshD_Acetyltransferase"/>
</dbReference>
<dbReference type="PANTHER" id="PTHR43617:SF34">
    <property type="entry name" value="PUTATIVE-RELATED"/>
    <property type="match status" value="1"/>
</dbReference>
<gene>
    <name evidence="2" type="ORF">RDT67_06890</name>
</gene>
<dbReference type="AlphaFoldDB" id="A0AAJ1Y9A6"/>
<reference evidence="2" key="1">
    <citation type="submission" date="2023-08" db="EMBL/GenBank/DDBJ databases">
        <title>The Comparative Genomic Analysis of Yersiniaceae from Polar Regions.</title>
        <authorList>
            <person name="Goncharov A."/>
            <person name="Aslanov B."/>
            <person name="Kolodzhieva V."/>
            <person name="Azarov D."/>
            <person name="Mochov A."/>
            <person name="Lebedeva E."/>
        </authorList>
    </citation>
    <scope>NUCLEOTIDE SEQUENCE</scope>
    <source>
        <strain evidence="2">Vf</strain>
    </source>
</reference>